<dbReference type="GO" id="GO:0008168">
    <property type="term" value="F:methyltransferase activity"/>
    <property type="evidence" value="ECO:0007669"/>
    <property type="project" value="UniProtKB-KW"/>
</dbReference>
<dbReference type="NCBIfam" id="TIGR01444">
    <property type="entry name" value="fkbM_fam"/>
    <property type="match status" value="1"/>
</dbReference>
<keyword evidence="2" id="KW-0489">Methyltransferase</keyword>
<dbReference type="PANTHER" id="PTHR34203">
    <property type="entry name" value="METHYLTRANSFERASE, FKBM FAMILY PROTEIN"/>
    <property type="match status" value="1"/>
</dbReference>
<evidence type="ECO:0000313" key="3">
    <source>
        <dbReference type="Proteomes" id="UP000028012"/>
    </source>
</evidence>
<organism evidence="2 3">
    <name type="scientific">Xanthomonas axonopodis pv. vasculorum</name>
    <dbReference type="NCBI Taxonomy" id="325777"/>
    <lineage>
        <taxon>Bacteria</taxon>
        <taxon>Pseudomonadati</taxon>
        <taxon>Pseudomonadota</taxon>
        <taxon>Gammaproteobacteria</taxon>
        <taxon>Lysobacterales</taxon>
        <taxon>Lysobacteraceae</taxon>
        <taxon>Xanthomonas</taxon>
    </lineage>
</organism>
<dbReference type="RefSeq" id="WP_042822322.1">
    <property type="nucleotide sequence ID" value="NZ_CP053649.1"/>
</dbReference>
<feature type="domain" description="Methyltransferase FkbM" evidence="1">
    <location>
        <begin position="351"/>
        <end position="459"/>
    </location>
</feature>
<dbReference type="InterPro" id="IPR052514">
    <property type="entry name" value="SAM-dependent_MTase"/>
</dbReference>
<dbReference type="Pfam" id="PF05050">
    <property type="entry name" value="Methyltransf_21"/>
    <property type="match status" value="1"/>
</dbReference>
<dbReference type="GO" id="GO:0032259">
    <property type="term" value="P:methylation"/>
    <property type="evidence" value="ECO:0007669"/>
    <property type="project" value="UniProtKB-KW"/>
</dbReference>
<gene>
    <name evidence="2" type="ORF">GW15_0208865</name>
</gene>
<proteinExistence type="predicted"/>
<dbReference type="InterPro" id="IPR029063">
    <property type="entry name" value="SAM-dependent_MTases_sf"/>
</dbReference>
<dbReference type="STRING" id="325777.GW15_0208865"/>
<evidence type="ECO:0000259" key="1">
    <source>
        <dbReference type="Pfam" id="PF05050"/>
    </source>
</evidence>
<dbReference type="Gene3D" id="3.40.50.150">
    <property type="entry name" value="Vaccinia Virus protein VP39"/>
    <property type="match status" value="1"/>
</dbReference>
<dbReference type="eggNOG" id="COG1086">
    <property type="taxonomic scope" value="Bacteria"/>
</dbReference>
<dbReference type="EMBL" id="JPHD02000067">
    <property type="protein sequence ID" value="KGE52391.1"/>
    <property type="molecule type" value="Genomic_DNA"/>
</dbReference>
<dbReference type="SUPFAM" id="SSF53335">
    <property type="entry name" value="S-adenosyl-L-methionine-dependent methyltransferases"/>
    <property type="match status" value="1"/>
</dbReference>
<evidence type="ECO:0000313" key="2">
    <source>
        <dbReference type="EMBL" id="KGE52391.1"/>
    </source>
</evidence>
<comment type="caution">
    <text evidence="2">The sequence shown here is derived from an EMBL/GenBank/DDBJ whole genome shotgun (WGS) entry which is preliminary data.</text>
</comment>
<dbReference type="Gene3D" id="1.20.1270.160">
    <property type="match status" value="1"/>
</dbReference>
<dbReference type="AlphaFoldDB" id="A0A098Q075"/>
<sequence length="508" mass="56609">MTFMTSRNEQLRQRILGIAELERPALDNVIARLPAIANRPVFLVAPESYAGMVHGPRVVAGLRHVVAAIDDQSTHLDRLHGAPRWSSQEFLAKAGQYADAIVIDFACSPRGRAFANDLCTSAGIERLSVAPSLDPLIPHFEQRPLFLLQPRSGIGNIYGPMIVQHPSSHVIAAVDDQPGDNDTVHGVPRWSSRQFIELAAQHSQALAIDFSYSPGESGLARKLCEQAGIERVDACLAVAHCGLPAVYEPAQVYRQRTLLRLDEFLRLADRLDDDLSVFTLYSNLLFRLTYDSSLLLDCWATPINEYFSEYADSSTFQLGQREHFCDGGAFQGPIVRKFLEASRYRYESITAFEPDGINFHKLEDVASAFPLHPHHFKAIKKAISNEHTTLRFEETGTVSSHVSPGGGISVATTRLDDELEKLTFLKLDIEGFEARALEGASHLIRTQRPRMAICVYHYAQDLLDIVEQLDKLVDGYHFRLRQHSPGHYYDLVLYASPVAGAAPPPWAE</sequence>
<dbReference type="PANTHER" id="PTHR34203:SF15">
    <property type="entry name" value="SLL1173 PROTEIN"/>
    <property type="match status" value="1"/>
</dbReference>
<keyword evidence="2" id="KW-0808">Transferase</keyword>
<name>A0A098Q075_9XANT</name>
<dbReference type="InterPro" id="IPR006342">
    <property type="entry name" value="FkbM_mtfrase"/>
</dbReference>
<protein>
    <submittedName>
        <fullName evidence="2">Methyltransferase</fullName>
    </submittedName>
</protein>
<dbReference type="Gene3D" id="3.40.50.720">
    <property type="entry name" value="NAD(P)-binding Rossmann-like Domain"/>
    <property type="match status" value="2"/>
</dbReference>
<dbReference type="Proteomes" id="UP000028012">
    <property type="component" value="Unassembled WGS sequence"/>
</dbReference>
<reference evidence="2 3" key="1">
    <citation type="submission" date="2014-09" db="EMBL/GenBank/DDBJ databases">
        <title>A draft genome sequence for Xanthomonas axonopodis pv. vasculorum NCPPB 900.</title>
        <authorList>
            <person name="Harrison J."/>
            <person name="Studholme D.J."/>
        </authorList>
    </citation>
    <scope>NUCLEOTIDE SEQUENCE [LARGE SCALE GENOMIC DNA]</scope>
    <source>
        <strain evidence="2 3">NCPPB 900</strain>
    </source>
</reference>
<dbReference type="HOGENOM" id="CLU_048284_1_0_6"/>
<accession>A0A098Q075</accession>
<dbReference type="GeneID" id="58003441"/>